<sequence length="657" mass="72045">MALTPPSFAPGATLSGDGVEFSVYSRDAARVDLCLFDASDDKELARLAMGRDENGFHRVFVEGAQEGTRYGFRADGIYSPDHGLWFDPAKLLVDPYAKELDRRFVHDVRLTQFGTETADIVPKAIVTCDRPVEVKPPLFRPGGLIYEIAVRGFTMLNPDVPEAMRGTVGALAHPSVLAHLKRLGVDAVELMPITAWIDERHLPPLGLSNSWGYNPIALMALDPRLVPGGMQELADTVAALRAENIGVILDLVFNHSGESDRHGTTLSMRGLDNLTYYRHVPDRPGELINDTGCGNTIAGEHPVVRQLVLDSLRHFVRQAGVDGFRFDLATILGREADGFSANAALLADICADPLLKDRVLIAEPWDIGPGGYQLGNFPAPFLEWNDRYRDDTRMFWRGDSYKLGAFVTALAGSSDIFSRHGGHRTRSVNFLAAHDGFTLMDLVSYTHKHNEANGEDNRDGHSENHSWNNGAEGATTDGVVLSARRADVKALLSSLFLSRGTVMLTAGDEGGRSQQGNNNAYCQDNAMTWLDWKGLDEGLIEHTAMLSAIRKRFPALTETTFLNGDGDVEWLTAAGTPMTVEDWEQPGAATFMALFKTPDVQQRRTVRLAVIVNRSHGEQPLALPLPDGREWVSLLTVGHAPNVMVGARTVEILVENY</sequence>
<evidence type="ECO:0000313" key="7">
    <source>
        <dbReference type="Proteomes" id="UP001234585"/>
    </source>
</evidence>
<feature type="region of interest" description="Disordered" evidence="4">
    <location>
        <begin position="450"/>
        <end position="473"/>
    </location>
</feature>
<dbReference type="InterPro" id="IPR014756">
    <property type="entry name" value="Ig_E-set"/>
</dbReference>
<dbReference type="InterPro" id="IPR011837">
    <property type="entry name" value="Glycogen_debranch_GlgX"/>
</dbReference>
<dbReference type="PANTHER" id="PTHR43002">
    <property type="entry name" value="GLYCOGEN DEBRANCHING ENZYME"/>
    <property type="match status" value="1"/>
</dbReference>
<dbReference type="CDD" id="cd02856">
    <property type="entry name" value="E_set_GDE_Isoamylase_N"/>
    <property type="match status" value="1"/>
</dbReference>
<dbReference type="SMART" id="SM00642">
    <property type="entry name" value="Aamy"/>
    <property type="match status" value="1"/>
</dbReference>
<proteinExistence type="inferred from homology"/>
<evidence type="ECO:0000256" key="4">
    <source>
        <dbReference type="SAM" id="MobiDB-lite"/>
    </source>
</evidence>
<dbReference type="GO" id="GO:0004135">
    <property type="term" value="F:amylo-alpha-1,6-glucosidase activity"/>
    <property type="evidence" value="ECO:0007669"/>
    <property type="project" value="InterPro"/>
</dbReference>
<dbReference type="SUPFAM" id="SSF51445">
    <property type="entry name" value="(Trans)glycosidases"/>
    <property type="match status" value="1"/>
</dbReference>
<dbReference type="Proteomes" id="UP001234585">
    <property type="component" value="Chromosome"/>
</dbReference>
<dbReference type="Gene3D" id="2.60.40.1180">
    <property type="entry name" value="Golgi alpha-mannosidase II"/>
    <property type="match status" value="1"/>
</dbReference>
<evidence type="ECO:0000256" key="2">
    <source>
        <dbReference type="ARBA" id="ARBA00022801"/>
    </source>
</evidence>
<dbReference type="Gene3D" id="3.20.20.80">
    <property type="entry name" value="Glycosidases"/>
    <property type="match status" value="1"/>
</dbReference>
<name>A0AA50CLI4_9HYPH</name>
<evidence type="ECO:0000313" key="6">
    <source>
        <dbReference type="EMBL" id="WLR97630.1"/>
    </source>
</evidence>
<protein>
    <submittedName>
        <fullName evidence="6">Glycogen debranching protein GlgX</fullName>
    </submittedName>
</protein>
<organism evidence="6 7">
    <name type="scientific">Shinella sumterensis</name>
    <dbReference type="NCBI Taxonomy" id="1967501"/>
    <lineage>
        <taxon>Bacteria</taxon>
        <taxon>Pseudomonadati</taxon>
        <taxon>Pseudomonadota</taxon>
        <taxon>Alphaproteobacteria</taxon>
        <taxon>Hyphomicrobiales</taxon>
        <taxon>Rhizobiaceae</taxon>
        <taxon>Shinella</taxon>
    </lineage>
</organism>
<evidence type="ECO:0000259" key="5">
    <source>
        <dbReference type="SMART" id="SM00642"/>
    </source>
</evidence>
<comment type="similarity">
    <text evidence="1">Belongs to the glycosyl hydrolase 13 family.</text>
</comment>
<dbReference type="Pfam" id="PF02922">
    <property type="entry name" value="CBM_48"/>
    <property type="match status" value="1"/>
</dbReference>
<accession>A0AA50CLI4</accession>
<dbReference type="GO" id="GO:0005980">
    <property type="term" value="P:glycogen catabolic process"/>
    <property type="evidence" value="ECO:0007669"/>
    <property type="project" value="InterPro"/>
</dbReference>
<dbReference type="AlphaFoldDB" id="A0AA50CLI4"/>
<dbReference type="InterPro" id="IPR017853">
    <property type="entry name" value="GH"/>
</dbReference>
<dbReference type="CDD" id="cd11326">
    <property type="entry name" value="AmyAc_Glg_debranch"/>
    <property type="match status" value="1"/>
</dbReference>
<dbReference type="EMBL" id="CP132302">
    <property type="protein sequence ID" value="WLR97630.1"/>
    <property type="molecule type" value="Genomic_DNA"/>
</dbReference>
<dbReference type="Gene3D" id="2.60.40.10">
    <property type="entry name" value="Immunoglobulins"/>
    <property type="match status" value="1"/>
</dbReference>
<dbReference type="RefSeq" id="WP_306037558.1">
    <property type="nucleotide sequence ID" value="NZ_CP132302.1"/>
</dbReference>
<keyword evidence="2" id="KW-0378">Hydrolase</keyword>
<dbReference type="NCBIfam" id="TIGR02100">
    <property type="entry name" value="glgX_debranch"/>
    <property type="match status" value="1"/>
</dbReference>
<evidence type="ECO:0000256" key="3">
    <source>
        <dbReference type="ARBA" id="ARBA00023295"/>
    </source>
</evidence>
<dbReference type="InterPro" id="IPR044505">
    <property type="entry name" value="GlgX_Isoamylase_N_E_set"/>
</dbReference>
<dbReference type="InterPro" id="IPR013783">
    <property type="entry name" value="Ig-like_fold"/>
</dbReference>
<dbReference type="InterPro" id="IPR006047">
    <property type="entry name" value="GH13_cat_dom"/>
</dbReference>
<dbReference type="InterPro" id="IPR004193">
    <property type="entry name" value="Glyco_hydro_13_N"/>
</dbReference>
<keyword evidence="3" id="KW-0326">Glycosidase</keyword>
<dbReference type="InterPro" id="IPR013780">
    <property type="entry name" value="Glyco_hydro_b"/>
</dbReference>
<dbReference type="SUPFAM" id="SSF51011">
    <property type="entry name" value="Glycosyl hydrolase domain"/>
    <property type="match status" value="1"/>
</dbReference>
<reference evidence="6 7" key="1">
    <citation type="submission" date="2023-08" db="EMBL/GenBank/DDBJ databases">
        <title>Pathogen: clinical or host-associated sample.</title>
        <authorList>
            <person name="Hergert J."/>
            <person name="Casey R."/>
            <person name="Wagner J."/>
            <person name="Young E.L."/>
            <person name="Oakeson K.F."/>
        </authorList>
    </citation>
    <scope>NUCLEOTIDE SEQUENCE [LARGE SCALE GENOMIC DNA]</scope>
    <source>
        <strain evidence="6 7">1760953</strain>
    </source>
</reference>
<dbReference type="SUPFAM" id="SSF81296">
    <property type="entry name" value="E set domains"/>
    <property type="match status" value="1"/>
</dbReference>
<gene>
    <name evidence="6" type="primary">glgX</name>
    <name evidence="6" type="ORF">Q9313_00940</name>
</gene>
<feature type="compositionally biased region" description="Basic and acidic residues" evidence="4">
    <location>
        <begin position="450"/>
        <end position="464"/>
    </location>
</feature>
<keyword evidence="7" id="KW-1185">Reference proteome</keyword>
<evidence type="ECO:0000256" key="1">
    <source>
        <dbReference type="ARBA" id="ARBA00008061"/>
    </source>
</evidence>
<feature type="domain" description="Glycosyl hydrolase family 13 catalytic" evidence="5">
    <location>
        <begin position="147"/>
        <end position="550"/>
    </location>
</feature>